<feature type="region of interest" description="Disordered" evidence="1">
    <location>
        <begin position="132"/>
        <end position="152"/>
    </location>
</feature>
<dbReference type="EMBL" id="MU002200">
    <property type="protein sequence ID" value="KAF2788624.1"/>
    <property type="molecule type" value="Genomic_DNA"/>
</dbReference>
<proteinExistence type="predicted"/>
<reference evidence="3" key="1">
    <citation type="journal article" date="2020" name="Stud. Mycol.">
        <title>101 Dothideomycetes genomes: a test case for predicting lifestyles and emergence of pathogens.</title>
        <authorList>
            <person name="Haridas S."/>
            <person name="Albert R."/>
            <person name="Binder M."/>
            <person name="Bloem J."/>
            <person name="Labutti K."/>
            <person name="Salamov A."/>
            <person name="Andreopoulos B."/>
            <person name="Baker S."/>
            <person name="Barry K."/>
            <person name="Bills G."/>
            <person name="Bluhm B."/>
            <person name="Cannon C."/>
            <person name="Castanera R."/>
            <person name="Culley D."/>
            <person name="Daum C."/>
            <person name="Ezra D."/>
            <person name="Gonzalez J."/>
            <person name="Henrissat B."/>
            <person name="Kuo A."/>
            <person name="Liang C."/>
            <person name="Lipzen A."/>
            <person name="Lutzoni F."/>
            <person name="Magnuson J."/>
            <person name="Mondo S."/>
            <person name="Nolan M."/>
            <person name="Ohm R."/>
            <person name="Pangilinan J."/>
            <person name="Park H.-J."/>
            <person name="Ramirez L."/>
            <person name="Alfaro M."/>
            <person name="Sun H."/>
            <person name="Tritt A."/>
            <person name="Yoshinaga Y."/>
            <person name="Zwiers L.-H."/>
            <person name="Turgeon B."/>
            <person name="Goodwin S."/>
            <person name="Spatafora J."/>
            <person name="Crous P."/>
            <person name="Grigoriev I."/>
        </authorList>
    </citation>
    <scope>NUCLEOTIDE SEQUENCE</scope>
    <source>
        <strain evidence="3">CBS 109.77</strain>
    </source>
</reference>
<sequence>MPRFIPRGGRLLVFLGLSTTIGILIIYYIIFKQALPMRRAYHLEIAYLHALSVADRSDYVMSGLERSLGWKHNTRRVNRLIEDVPQLHYWSFHGSRRYDEWLGLNHDGTGWESCKGREYWIYLGGTAEDTSKKQRVEAKDEEPDHERDFSHRYKGNSCVDPPEMCDNYNAAFNSIASRWHGTGSDNVAHTNTTKALLRYVDCDITPLFCYSFWGLGIGPVILAHLKIGEDCEWSTGIGRCPVTWRIVALPMDKAPWTRQIKIALDEGGSVVVPAFPTPEEQMWSLMTQSGAEEALELDEYNVIVVETVEDTLQPTYSTFLGLHNWGSFRAVVDNPYGAPEWPKELLVKCYFERWLDLALQWWDGQPVVVYPRSCEGVEEEREQNRRMQDALLQATMDAGF</sequence>
<keyword evidence="2" id="KW-0812">Transmembrane</keyword>
<dbReference type="OrthoDB" id="3778429at2759"/>
<protein>
    <submittedName>
        <fullName evidence="3">Uncharacterized protein</fullName>
    </submittedName>
</protein>
<dbReference type="AlphaFoldDB" id="A0A6A6WXJ8"/>
<keyword evidence="2" id="KW-0472">Membrane</keyword>
<evidence type="ECO:0000313" key="3">
    <source>
        <dbReference type="EMBL" id="KAF2788624.1"/>
    </source>
</evidence>
<feature type="transmembrane region" description="Helical" evidence="2">
    <location>
        <begin position="12"/>
        <end position="31"/>
    </location>
</feature>
<gene>
    <name evidence="3" type="ORF">K505DRAFT_366300</name>
</gene>
<evidence type="ECO:0000313" key="4">
    <source>
        <dbReference type="Proteomes" id="UP000799757"/>
    </source>
</evidence>
<evidence type="ECO:0000256" key="2">
    <source>
        <dbReference type="SAM" id="Phobius"/>
    </source>
</evidence>
<accession>A0A6A6WXJ8</accession>
<keyword evidence="4" id="KW-1185">Reference proteome</keyword>
<dbReference type="Proteomes" id="UP000799757">
    <property type="component" value="Unassembled WGS sequence"/>
</dbReference>
<keyword evidence="2" id="KW-1133">Transmembrane helix</keyword>
<organism evidence="3 4">
    <name type="scientific">Melanomma pulvis-pyrius CBS 109.77</name>
    <dbReference type="NCBI Taxonomy" id="1314802"/>
    <lineage>
        <taxon>Eukaryota</taxon>
        <taxon>Fungi</taxon>
        <taxon>Dikarya</taxon>
        <taxon>Ascomycota</taxon>
        <taxon>Pezizomycotina</taxon>
        <taxon>Dothideomycetes</taxon>
        <taxon>Pleosporomycetidae</taxon>
        <taxon>Pleosporales</taxon>
        <taxon>Melanommataceae</taxon>
        <taxon>Melanomma</taxon>
    </lineage>
</organism>
<feature type="compositionally biased region" description="Basic and acidic residues" evidence="1">
    <location>
        <begin position="132"/>
        <end position="151"/>
    </location>
</feature>
<name>A0A6A6WXJ8_9PLEO</name>
<evidence type="ECO:0000256" key="1">
    <source>
        <dbReference type="SAM" id="MobiDB-lite"/>
    </source>
</evidence>